<dbReference type="InterPro" id="IPR009081">
    <property type="entry name" value="PP-bd_ACP"/>
</dbReference>
<dbReference type="Pfam" id="PF00550">
    <property type="entry name" value="PP-binding"/>
    <property type="match status" value="1"/>
</dbReference>
<dbReference type="AlphaFoldDB" id="A0A4S8I0Q6"/>
<dbReference type="OrthoDB" id="9811033at2"/>
<reference evidence="2 3" key="1">
    <citation type="submission" date="2019-04" db="EMBL/GenBank/DDBJ databases">
        <title>Niastella caeni sp. nov., isolated from activated sludge.</title>
        <authorList>
            <person name="Sheng M."/>
        </authorList>
    </citation>
    <scope>NUCLEOTIDE SEQUENCE [LARGE SCALE GENOMIC DNA]</scope>
    <source>
        <strain evidence="2 3">HX-2-15</strain>
    </source>
</reference>
<gene>
    <name evidence="2" type="ORF">FAM09_05385</name>
</gene>
<evidence type="ECO:0000259" key="1">
    <source>
        <dbReference type="Pfam" id="PF00550"/>
    </source>
</evidence>
<dbReference type="Gene3D" id="1.10.1200.10">
    <property type="entry name" value="ACP-like"/>
    <property type="match status" value="1"/>
</dbReference>
<evidence type="ECO:0000313" key="2">
    <source>
        <dbReference type="EMBL" id="THU41540.1"/>
    </source>
</evidence>
<organism evidence="2 3">
    <name type="scientific">Niastella caeni</name>
    <dbReference type="NCBI Taxonomy" id="2569763"/>
    <lineage>
        <taxon>Bacteria</taxon>
        <taxon>Pseudomonadati</taxon>
        <taxon>Bacteroidota</taxon>
        <taxon>Chitinophagia</taxon>
        <taxon>Chitinophagales</taxon>
        <taxon>Chitinophagaceae</taxon>
        <taxon>Niastella</taxon>
    </lineage>
</organism>
<protein>
    <submittedName>
        <fullName evidence="2">Acyl carrier protein</fullName>
    </submittedName>
</protein>
<dbReference type="EMBL" id="STFF01000001">
    <property type="protein sequence ID" value="THU41540.1"/>
    <property type="molecule type" value="Genomic_DNA"/>
</dbReference>
<dbReference type="InterPro" id="IPR036736">
    <property type="entry name" value="ACP-like_sf"/>
</dbReference>
<dbReference type="SUPFAM" id="SSF47336">
    <property type="entry name" value="ACP-like"/>
    <property type="match status" value="1"/>
</dbReference>
<accession>A0A4S8I0Q6</accession>
<comment type="caution">
    <text evidence="2">The sequence shown here is derived from an EMBL/GenBank/DDBJ whole genome shotgun (WGS) entry which is preliminary data.</text>
</comment>
<keyword evidence="3" id="KW-1185">Reference proteome</keyword>
<proteinExistence type="predicted"/>
<name>A0A4S8I0Q6_9BACT</name>
<sequence>MCQPLANCLISIHLQLKLVIMQLAKVLKESFNVNESDFTDETLLMDFGEWDSLSHMFFITKLEEAYGIEVTGDEIASMQKIADIKKVITSKGKEL</sequence>
<dbReference type="Proteomes" id="UP000306918">
    <property type="component" value="Unassembled WGS sequence"/>
</dbReference>
<evidence type="ECO:0000313" key="3">
    <source>
        <dbReference type="Proteomes" id="UP000306918"/>
    </source>
</evidence>
<feature type="domain" description="Carrier" evidence="1">
    <location>
        <begin position="23"/>
        <end position="85"/>
    </location>
</feature>